<dbReference type="SUPFAM" id="SSF55486">
    <property type="entry name" value="Metalloproteases ('zincins'), catalytic domain"/>
    <property type="match status" value="1"/>
</dbReference>
<dbReference type="GO" id="GO:0030247">
    <property type="term" value="F:polysaccharide binding"/>
    <property type="evidence" value="ECO:0007669"/>
    <property type="project" value="TreeGrafter"/>
</dbReference>
<evidence type="ECO:0000259" key="2">
    <source>
        <dbReference type="SMART" id="SM00235"/>
    </source>
</evidence>
<dbReference type="PANTHER" id="PTHR46938">
    <property type="entry name" value="DISCOIDIN-1 SUBUNIT A-RELATED-RELATED"/>
    <property type="match status" value="1"/>
</dbReference>
<dbReference type="GO" id="GO:0046871">
    <property type="term" value="F:N-acetylgalactosamine binding"/>
    <property type="evidence" value="ECO:0007669"/>
    <property type="project" value="TreeGrafter"/>
</dbReference>
<dbReference type="Gene3D" id="3.40.390.10">
    <property type="entry name" value="Collagenase (Catalytic Domain)"/>
    <property type="match status" value="1"/>
</dbReference>
<dbReference type="Pfam" id="PF01400">
    <property type="entry name" value="Astacin"/>
    <property type="match status" value="1"/>
</dbReference>
<keyword evidence="4" id="KW-1185">Reference proteome</keyword>
<feature type="chain" id="PRO_5043911516" description="Peptidase metallopeptidase domain-containing protein" evidence="1">
    <location>
        <begin position="17"/>
        <end position="555"/>
    </location>
</feature>
<accession>A0AAV9HHJ6</accession>
<dbReference type="InterPro" id="IPR006026">
    <property type="entry name" value="Peptidase_Metallo"/>
</dbReference>
<keyword evidence="1" id="KW-0732">Signal</keyword>
<dbReference type="GO" id="GO:0098636">
    <property type="term" value="C:protein complex involved in cell adhesion"/>
    <property type="evidence" value="ECO:0007669"/>
    <property type="project" value="TreeGrafter"/>
</dbReference>
<feature type="signal peptide" evidence="1">
    <location>
        <begin position="1"/>
        <end position="16"/>
    </location>
</feature>
<protein>
    <recommendedName>
        <fullName evidence="2">Peptidase metallopeptidase domain-containing protein</fullName>
    </recommendedName>
</protein>
<dbReference type="Proteomes" id="UP001321749">
    <property type="component" value="Unassembled WGS sequence"/>
</dbReference>
<dbReference type="GO" id="GO:0009986">
    <property type="term" value="C:cell surface"/>
    <property type="evidence" value="ECO:0007669"/>
    <property type="project" value="TreeGrafter"/>
</dbReference>
<name>A0AAV9HHJ6_9PEZI</name>
<evidence type="ECO:0000313" key="4">
    <source>
        <dbReference type="Proteomes" id="UP001321749"/>
    </source>
</evidence>
<dbReference type="GO" id="GO:0006508">
    <property type="term" value="P:proteolysis"/>
    <property type="evidence" value="ECO:0007669"/>
    <property type="project" value="InterPro"/>
</dbReference>
<reference evidence="3" key="2">
    <citation type="submission" date="2023-06" db="EMBL/GenBank/DDBJ databases">
        <authorList>
            <consortium name="Lawrence Berkeley National Laboratory"/>
            <person name="Mondo S.J."/>
            <person name="Hensen N."/>
            <person name="Bonometti L."/>
            <person name="Westerberg I."/>
            <person name="Brannstrom I.O."/>
            <person name="Guillou S."/>
            <person name="Cros-Aarteil S."/>
            <person name="Calhoun S."/>
            <person name="Haridas S."/>
            <person name="Kuo A."/>
            <person name="Pangilinan J."/>
            <person name="Riley R."/>
            <person name="Labutti K."/>
            <person name="Andreopoulos B."/>
            <person name="Lipzen A."/>
            <person name="Chen C."/>
            <person name="Yanf M."/>
            <person name="Daum C."/>
            <person name="Ng V."/>
            <person name="Clum A."/>
            <person name="Steindorff A."/>
            <person name="Ohm R."/>
            <person name="Martin F."/>
            <person name="Silar P."/>
            <person name="Natvig D."/>
            <person name="Lalanne C."/>
            <person name="Gautier V."/>
            <person name="Ament-Velasquez S.L."/>
            <person name="Kruys A."/>
            <person name="Hutchinson M.I."/>
            <person name="Powell A.J."/>
            <person name="Barry K."/>
            <person name="Miller A.N."/>
            <person name="Grigoriev I.V."/>
            <person name="Debuchy R."/>
            <person name="Gladieux P."/>
            <person name="Thoren M.H."/>
            <person name="Johannesson H."/>
        </authorList>
    </citation>
    <scope>NUCLEOTIDE SEQUENCE</scope>
    <source>
        <strain evidence="3">PSN324</strain>
    </source>
</reference>
<reference evidence="3" key="1">
    <citation type="journal article" date="2023" name="Mol. Phylogenet. Evol.">
        <title>Genome-scale phylogeny and comparative genomics of the fungal order Sordariales.</title>
        <authorList>
            <person name="Hensen N."/>
            <person name="Bonometti L."/>
            <person name="Westerberg I."/>
            <person name="Brannstrom I.O."/>
            <person name="Guillou S."/>
            <person name="Cros-Aarteil S."/>
            <person name="Calhoun S."/>
            <person name="Haridas S."/>
            <person name="Kuo A."/>
            <person name="Mondo S."/>
            <person name="Pangilinan J."/>
            <person name="Riley R."/>
            <person name="LaButti K."/>
            <person name="Andreopoulos B."/>
            <person name="Lipzen A."/>
            <person name="Chen C."/>
            <person name="Yan M."/>
            <person name="Daum C."/>
            <person name="Ng V."/>
            <person name="Clum A."/>
            <person name="Steindorff A."/>
            <person name="Ohm R.A."/>
            <person name="Martin F."/>
            <person name="Silar P."/>
            <person name="Natvig D.O."/>
            <person name="Lalanne C."/>
            <person name="Gautier V."/>
            <person name="Ament-Velasquez S.L."/>
            <person name="Kruys A."/>
            <person name="Hutchinson M.I."/>
            <person name="Powell A.J."/>
            <person name="Barry K."/>
            <person name="Miller A.N."/>
            <person name="Grigoriev I.V."/>
            <person name="Debuchy R."/>
            <person name="Gladieux P."/>
            <person name="Hiltunen Thoren M."/>
            <person name="Johannesson H."/>
        </authorList>
    </citation>
    <scope>NUCLEOTIDE SEQUENCE</scope>
    <source>
        <strain evidence="3">PSN324</strain>
    </source>
</reference>
<dbReference type="InterPro" id="IPR001506">
    <property type="entry name" value="Peptidase_M12A"/>
</dbReference>
<dbReference type="InterPro" id="IPR037221">
    <property type="entry name" value="H-type_lectin_dom_sf"/>
</dbReference>
<feature type="domain" description="Peptidase metallopeptidase" evidence="2">
    <location>
        <begin position="75"/>
        <end position="225"/>
    </location>
</feature>
<dbReference type="InterPro" id="IPR019019">
    <property type="entry name" value="H-type_lectin_domain"/>
</dbReference>
<sequence length="555" mass="60948">MKFFNILAVGIAAVSAHTIPLDARATGGKAIKICTQRQLPSELQALADKLAIKENPANGHALPPGSMGAALALPTGKMWATGRTLRVKILNGTPKVKAKIQEYASQWTQWANIKLQWVTSGDAEIRVNVDSSGGSWSYVGTENLGIPQSNQTMNFGWFTDSTDEQEFSRVIIHEFGHALGCNHEHQSPAASGIPWNKPAVYEYYRITNKWTKEQVDSNIFALTSESTTQFTAFDESSIMLYSIPAELTTNGYSVGWNSVLSVTDKTFIGQVYPFEAAPNVNSFNTMEIRPADQPRKLHTKRFSWTTSYSQPPSIALGLNWLDIGRSTNPRIKTYQQDTTTTKTDIHIDTWGDTTLYSAGVSWFRHAANDADIQSGSWSTTEDHPFEFPQTKTQKQIVFPRAYSAPPKVIVWLTQIDVRNNANFRVRALISDVTATGFKLNLDTWADSTLYQASASWVAHSAGKAGITSGSFSTDDVRPWDKPSLVTSGTTAFPAGTFTKAPNVVVGLTTIDVDKSTNPRVKAVASAITKDGMTWNLDAWADTTLYRAAASYIAYA</sequence>
<dbReference type="CDD" id="cd04327">
    <property type="entry name" value="ZnMc_MMP_like_3"/>
    <property type="match status" value="1"/>
</dbReference>
<dbReference type="AlphaFoldDB" id="A0AAV9HHJ6"/>
<dbReference type="Gene3D" id="2.60.40.2080">
    <property type="match status" value="3"/>
</dbReference>
<dbReference type="InterPro" id="IPR024079">
    <property type="entry name" value="MetalloPept_cat_dom_sf"/>
</dbReference>
<dbReference type="GO" id="GO:0004222">
    <property type="term" value="F:metalloendopeptidase activity"/>
    <property type="evidence" value="ECO:0007669"/>
    <property type="project" value="InterPro"/>
</dbReference>
<evidence type="ECO:0000256" key="1">
    <source>
        <dbReference type="SAM" id="SignalP"/>
    </source>
</evidence>
<dbReference type="GO" id="GO:0098609">
    <property type="term" value="P:cell-cell adhesion"/>
    <property type="evidence" value="ECO:0007669"/>
    <property type="project" value="TreeGrafter"/>
</dbReference>
<gene>
    <name evidence="3" type="ORF">QBC42DRAFT_288797</name>
</gene>
<dbReference type="Pfam" id="PF09458">
    <property type="entry name" value="H_lectin"/>
    <property type="match status" value="3"/>
</dbReference>
<dbReference type="EMBL" id="MU865018">
    <property type="protein sequence ID" value="KAK4460180.1"/>
    <property type="molecule type" value="Genomic_DNA"/>
</dbReference>
<dbReference type="InterPro" id="IPR052487">
    <property type="entry name" value="Galactose-binding_lectin"/>
</dbReference>
<dbReference type="GO" id="GO:0070492">
    <property type="term" value="F:oligosaccharide binding"/>
    <property type="evidence" value="ECO:0007669"/>
    <property type="project" value="TreeGrafter"/>
</dbReference>
<dbReference type="GO" id="GO:0008270">
    <property type="term" value="F:zinc ion binding"/>
    <property type="evidence" value="ECO:0007669"/>
    <property type="project" value="InterPro"/>
</dbReference>
<evidence type="ECO:0000313" key="3">
    <source>
        <dbReference type="EMBL" id="KAK4460180.1"/>
    </source>
</evidence>
<proteinExistence type="predicted"/>
<dbReference type="SMART" id="SM00235">
    <property type="entry name" value="ZnMc"/>
    <property type="match status" value="1"/>
</dbReference>
<organism evidence="3 4">
    <name type="scientific">Cladorrhinum samala</name>
    <dbReference type="NCBI Taxonomy" id="585594"/>
    <lineage>
        <taxon>Eukaryota</taxon>
        <taxon>Fungi</taxon>
        <taxon>Dikarya</taxon>
        <taxon>Ascomycota</taxon>
        <taxon>Pezizomycotina</taxon>
        <taxon>Sordariomycetes</taxon>
        <taxon>Sordariomycetidae</taxon>
        <taxon>Sordariales</taxon>
        <taxon>Podosporaceae</taxon>
        <taxon>Cladorrhinum</taxon>
    </lineage>
</organism>
<comment type="caution">
    <text evidence="3">The sequence shown here is derived from an EMBL/GenBank/DDBJ whole genome shotgun (WGS) entry which is preliminary data.</text>
</comment>
<dbReference type="SUPFAM" id="SSF141086">
    <property type="entry name" value="Agglutinin HPA-like"/>
    <property type="match status" value="3"/>
</dbReference>